<reference evidence="2 3" key="1">
    <citation type="journal article" date="2017" name="Chemistry">
        <title>Isolation, Biosynthesis and Chemical Modifications of Rubterolones A-F: Rare Tropolone Alkaloids from Actinomadura sp. 5-2.</title>
        <authorList>
            <person name="Guo H."/>
            <person name="Benndorf R."/>
            <person name="Leichnitz D."/>
            <person name="Klassen J.L."/>
            <person name="Vollmers J."/>
            <person name="Gorls H."/>
            <person name="Steinacker M."/>
            <person name="Weigel C."/>
            <person name="Dahse H.M."/>
            <person name="Kaster A.K."/>
            <person name="de Beer Z.W."/>
            <person name="Poulsen M."/>
            <person name="Beemelmanns C."/>
        </authorList>
    </citation>
    <scope>NUCLEOTIDE SEQUENCE [LARGE SCALE GENOMIC DNA]</scope>
    <source>
        <strain evidence="2 3">5-2</strain>
    </source>
</reference>
<dbReference type="AlphaFoldDB" id="A0A2P4UNW3"/>
<feature type="compositionally biased region" description="Basic and acidic residues" evidence="1">
    <location>
        <begin position="204"/>
        <end position="216"/>
    </location>
</feature>
<feature type="compositionally biased region" description="Low complexity" evidence="1">
    <location>
        <begin position="217"/>
        <end position="247"/>
    </location>
</feature>
<dbReference type="EMBL" id="MTBP01000001">
    <property type="protein sequence ID" value="POM26722.1"/>
    <property type="molecule type" value="Genomic_DNA"/>
</dbReference>
<feature type="compositionally biased region" description="Low complexity" evidence="1">
    <location>
        <begin position="259"/>
        <end position="274"/>
    </location>
</feature>
<keyword evidence="3" id="KW-1185">Reference proteome</keyword>
<feature type="region of interest" description="Disordered" evidence="1">
    <location>
        <begin position="172"/>
        <end position="300"/>
    </location>
</feature>
<feature type="compositionally biased region" description="Basic and acidic residues" evidence="1">
    <location>
        <begin position="122"/>
        <end position="144"/>
    </location>
</feature>
<name>A0A2P4UNW3_9ACTN</name>
<evidence type="ECO:0000313" key="2">
    <source>
        <dbReference type="EMBL" id="POM26722.1"/>
    </source>
</evidence>
<evidence type="ECO:0000256" key="1">
    <source>
        <dbReference type="SAM" id="MobiDB-lite"/>
    </source>
</evidence>
<protein>
    <submittedName>
        <fullName evidence="2">Uncharacterized protein</fullName>
    </submittedName>
</protein>
<dbReference type="Proteomes" id="UP000242367">
    <property type="component" value="Unassembled WGS sequence"/>
</dbReference>
<sequence length="300" mass="30841">MQTVARDLAAEPAEFGAQRAEVGVAEPDQLRVGARVAARAAPGVELAAVGEHQPDGLDVRRRHAPGHAVRSARVVADHSAERAAGMARRVGAEGQAVASGGGAQVVQDGAGPHHRRPGLRVHGPDGVEMPRDVHDDAGTDRVPGDGRAAAARRDGQPFVRGEREHCGQVTGVARFGHGGGEPAVEGRVGGVRGPGREVGPQDAGQRRREPGREIVHASRVGAGRPAGSRAPGVRNVPGPPVVRAAGGLSTRNRHRGPKTAGRAGAPAVPAPVTRSRTAKGPQQITPLRDGNLKNSTEDIP</sequence>
<gene>
    <name evidence="2" type="ORF">BTM25_11280</name>
</gene>
<organism evidence="2 3">
    <name type="scientific">Actinomadura rubteroloni</name>
    <dbReference type="NCBI Taxonomy" id="1926885"/>
    <lineage>
        <taxon>Bacteria</taxon>
        <taxon>Bacillati</taxon>
        <taxon>Actinomycetota</taxon>
        <taxon>Actinomycetes</taxon>
        <taxon>Streptosporangiales</taxon>
        <taxon>Thermomonosporaceae</taxon>
        <taxon>Actinomadura</taxon>
    </lineage>
</organism>
<proteinExistence type="predicted"/>
<comment type="caution">
    <text evidence="2">The sequence shown here is derived from an EMBL/GenBank/DDBJ whole genome shotgun (WGS) entry which is preliminary data.</text>
</comment>
<evidence type="ECO:0000313" key="3">
    <source>
        <dbReference type="Proteomes" id="UP000242367"/>
    </source>
</evidence>
<feature type="compositionally biased region" description="Gly residues" evidence="1">
    <location>
        <begin position="176"/>
        <end position="193"/>
    </location>
</feature>
<feature type="region of interest" description="Disordered" evidence="1">
    <location>
        <begin position="109"/>
        <end position="153"/>
    </location>
</feature>
<accession>A0A2P4UNW3</accession>